<sequence>MVVISPSALKPGGRRKQATLTTILNGSAGPLSTRSIGVEPLRLSVERPDRDLVMVRVAGDLDAVSAPRLRELLDARLRSAVRAVLLDISAVTFLGTAGLRALERAHLLASELGVRFTVHAGEARQVRRAMGLLPLATLSAIDEA</sequence>
<dbReference type="InterPro" id="IPR036513">
    <property type="entry name" value="STAS_dom_sf"/>
</dbReference>
<organism evidence="2 3">
    <name type="scientific">Amycolatopsis carbonis</name>
    <dbReference type="NCBI Taxonomy" id="715471"/>
    <lineage>
        <taxon>Bacteria</taxon>
        <taxon>Bacillati</taxon>
        <taxon>Actinomycetota</taxon>
        <taxon>Actinomycetes</taxon>
        <taxon>Pseudonocardiales</taxon>
        <taxon>Pseudonocardiaceae</taxon>
        <taxon>Amycolatopsis</taxon>
    </lineage>
</organism>
<dbReference type="Pfam" id="PF01740">
    <property type="entry name" value="STAS"/>
    <property type="match status" value="1"/>
</dbReference>
<dbReference type="CDD" id="cd07043">
    <property type="entry name" value="STAS_anti-anti-sigma_factors"/>
    <property type="match status" value="1"/>
</dbReference>
<proteinExistence type="predicted"/>
<dbReference type="Proteomes" id="UP001236014">
    <property type="component" value="Chromosome"/>
</dbReference>
<feature type="domain" description="STAS" evidence="1">
    <location>
        <begin position="51"/>
        <end position="144"/>
    </location>
</feature>
<keyword evidence="3" id="KW-1185">Reference proteome</keyword>
<dbReference type="KEGG" id="acab:QRX50_29090"/>
<reference evidence="2 3" key="1">
    <citation type="submission" date="2023-06" db="EMBL/GenBank/DDBJ databases">
        <authorList>
            <person name="Oyuntsetseg B."/>
            <person name="Kim S.B."/>
        </authorList>
    </citation>
    <scope>NUCLEOTIDE SEQUENCE [LARGE SCALE GENOMIC DNA]</scope>
    <source>
        <strain evidence="2 3">2-15</strain>
    </source>
</reference>
<dbReference type="Gene3D" id="3.30.750.24">
    <property type="entry name" value="STAS domain"/>
    <property type="match status" value="1"/>
</dbReference>
<evidence type="ECO:0000259" key="1">
    <source>
        <dbReference type="PROSITE" id="PS50801"/>
    </source>
</evidence>
<dbReference type="SUPFAM" id="SSF52091">
    <property type="entry name" value="SpoIIaa-like"/>
    <property type="match status" value="1"/>
</dbReference>
<evidence type="ECO:0000313" key="2">
    <source>
        <dbReference type="EMBL" id="WIX75557.1"/>
    </source>
</evidence>
<dbReference type="PROSITE" id="PS50801">
    <property type="entry name" value="STAS"/>
    <property type="match status" value="1"/>
</dbReference>
<protein>
    <submittedName>
        <fullName evidence="2">STAS domain-containing protein</fullName>
    </submittedName>
</protein>
<evidence type="ECO:0000313" key="3">
    <source>
        <dbReference type="Proteomes" id="UP001236014"/>
    </source>
</evidence>
<dbReference type="EMBL" id="CP127294">
    <property type="protein sequence ID" value="WIX75557.1"/>
    <property type="molecule type" value="Genomic_DNA"/>
</dbReference>
<dbReference type="RefSeq" id="WP_285966327.1">
    <property type="nucleotide sequence ID" value="NZ_CP127294.1"/>
</dbReference>
<dbReference type="AlphaFoldDB" id="A0A9Y2I9H2"/>
<dbReference type="InterPro" id="IPR002645">
    <property type="entry name" value="STAS_dom"/>
</dbReference>
<accession>A0A9Y2I9H2</accession>
<gene>
    <name evidence="2" type="ORF">QRX50_29090</name>
</gene>
<name>A0A9Y2I9H2_9PSEU</name>